<reference evidence="1 2" key="1">
    <citation type="journal article" date="2024" name="BMC Genomics">
        <title>De novo assembly and annotation of Popillia japonica's genome with initial clues to its potential as an invasive pest.</title>
        <authorList>
            <person name="Cucini C."/>
            <person name="Boschi S."/>
            <person name="Funari R."/>
            <person name="Cardaioli E."/>
            <person name="Iannotti N."/>
            <person name="Marturano G."/>
            <person name="Paoli F."/>
            <person name="Bruttini M."/>
            <person name="Carapelli A."/>
            <person name="Frati F."/>
            <person name="Nardi F."/>
        </authorList>
    </citation>
    <scope>NUCLEOTIDE SEQUENCE [LARGE SCALE GENOMIC DNA]</scope>
    <source>
        <strain evidence="1">DMR45628</strain>
    </source>
</reference>
<dbReference type="EMBL" id="JASPKY010000320">
    <property type="protein sequence ID" value="KAK9708860.1"/>
    <property type="molecule type" value="Genomic_DNA"/>
</dbReference>
<keyword evidence="2" id="KW-1185">Reference proteome</keyword>
<name>A0AAW1JXR9_POPJA</name>
<comment type="caution">
    <text evidence="1">The sequence shown here is derived from an EMBL/GenBank/DDBJ whole genome shotgun (WGS) entry which is preliminary data.</text>
</comment>
<sequence>MANITSQKEATYSTTPYKINSVKLNCALRWQDGVALRDFKMHWKGELRTKDKRARASLDKPLDGVTGLLHLIIHKLKEVYIDKKISELS</sequence>
<evidence type="ECO:0000313" key="2">
    <source>
        <dbReference type="Proteomes" id="UP001458880"/>
    </source>
</evidence>
<dbReference type="AlphaFoldDB" id="A0AAW1JXR9"/>
<evidence type="ECO:0000313" key="1">
    <source>
        <dbReference type="EMBL" id="KAK9708860.1"/>
    </source>
</evidence>
<accession>A0AAW1JXR9</accession>
<organism evidence="1 2">
    <name type="scientific">Popillia japonica</name>
    <name type="common">Japanese beetle</name>
    <dbReference type="NCBI Taxonomy" id="7064"/>
    <lineage>
        <taxon>Eukaryota</taxon>
        <taxon>Metazoa</taxon>
        <taxon>Ecdysozoa</taxon>
        <taxon>Arthropoda</taxon>
        <taxon>Hexapoda</taxon>
        <taxon>Insecta</taxon>
        <taxon>Pterygota</taxon>
        <taxon>Neoptera</taxon>
        <taxon>Endopterygota</taxon>
        <taxon>Coleoptera</taxon>
        <taxon>Polyphaga</taxon>
        <taxon>Scarabaeiformia</taxon>
        <taxon>Scarabaeidae</taxon>
        <taxon>Rutelinae</taxon>
        <taxon>Popillia</taxon>
    </lineage>
</organism>
<gene>
    <name evidence="1" type="ORF">QE152_g26949</name>
</gene>
<dbReference type="Proteomes" id="UP001458880">
    <property type="component" value="Unassembled WGS sequence"/>
</dbReference>
<protein>
    <submittedName>
        <fullName evidence="1">Uncharacterized protein</fullName>
    </submittedName>
</protein>
<proteinExistence type="predicted"/>